<keyword evidence="2" id="KW-0472">Membrane</keyword>
<comment type="caution">
    <text evidence="3">The sequence shown here is derived from an EMBL/GenBank/DDBJ whole genome shotgun (WGS) entry which is preliminary data.</text>
</comment>
<gene>
    <name evidence="3" type="ORF">QUW28_07475</name>
</gene>
<feature type="transmembrane region" description="Helical" evidence="2">
    <location>
        <begin position="6"/>
        <end position="28"/>
    </location>
</feature>
<dbReference type="EMBL" id="JAUDDZ010000010">
    <property type="protein sequence ID" value="MDM8275330.1"/>
    <property type="molecule type" value="Genomic_DNA"/>
</dbReference>
<evidence type="ECO:0000256" key="2">
    <source>
        <dbReference type="SAM" id="Phobius"/>
    </source>
</evidence>
<evidence type="ECO:0000256" key="1">
    <source>
        <dbReference type="SAM" id="MobiDB-lite"/>
    </source>
</evidence>
<feature type="region of interest" description="Disordered" evidence="1">
    <location>
        <begin position="32"/>
        <end position="58"/>
    </location>
</feature>
<keyword evidence="2" id="KW-0812">Transmembrane</keyword>
<keyword evidence="2" id="KW-1133">Transmembrane helix</keyword>
<dbReference type="Proteomes" id="UP001529421">
    <property type="component" value="Unassembled WGS sequence"/>
</dbReference>
<name>A0ABT7V9Z7_9ACTN</name>
<evidence type="ECO:0000313" key="3">
    <source>
        <dbReference type="EMBL" id="MDM8275330.1"/>
    </source>
</evidence>
<feature type="compositionally biased region" description="Basic residues" evidence="1">
    <location>
        <begin position="47"/>
        <end position="58"/>
    </location>
</feature>
<reference evidence="4" key="1">
    <citation type="submission" date="2023-06" db="EMBL/GenBank/DDBJ databases">
        <title>Identification and characterization of horizontal gene transfer across gut microbiota members of farm animals based on homology search.</title>
        <authorList>
            <person name="Zeman M."/>
            <person name="Kubasova T."/>
            <person name="Jahodarova E."/>
            <person name="Nykrynova M."/>
            <person name="Rychlik I."/>
        </authorList>
    </citation>
    <scope>NUCLEOTIDE SEQUENCE [LARGE SCALE GENOMIC DNA]</scope>
    <source>
        <strain evidence="4">154_Feed</strain>
    </source>
</reference>
<keyword evidence="4" id="KW-1185">Reference proteome</keyword>
<accession>A0ABT7V9Z7</accession>
<evidence type="ECO:0000313" key="4">
    <source>
        <dbReference type="Proteomes" id="UP001529421"/>
    </source>
</evidence>
<dbReference type="RefSeq" id="WP_204672192.1">
    <property type="nucleotide sequence ID" value="NZ_JACJKQ010000002.1"/>
</dbReference>
<organism evidence="3 4">
    <name type="scientific">Enorma phocaeensis</name>
    <dbReference type="NCBI Taxonomy" id="1871019"/>
    <lineage>
        <taxon>Bacteria</taxon>
        <taxon>Bacillati</taxon>
        <taxon>Actinomycetota</taxon>
        <taxon>Coriobacteriia</taxon>
        <taxon>Coriobacteriales</taxon>
        <taxon>Coriobacteriaceae</taxon>
        <taxon>Enorma</taxon>
    </lineage>
</organism>
<sequence>MESLDPIVQQFVYLLIIAVAGLFGALLYRRHAARGRRDERPAASGRRQQRKARPRKKR</sequence>
<proteinExistence type="predicted"/>
<protein>
    <submittedName>
        <fullName evidence="3">Uncharacterized protein</fullName>
    </submittedName>
</protein>